<evidence type="ECO:0000256" key="3">
    <source>
        <dbReference type="ARBA" id="ARBA00023274"/>
    </source>
</evidence>
<gene>
    <name evidence="7" type="primary">rpsE</name>
    <name evidence="7" type="ORF">KC909_06885</name>
</gene>
<feature type="non-terminal residue" evidence="7">
    <location>
        <position position="1"/>
    </location>
</feature>
<dbReference type="PANTHER" id="PTHR48277">
    <property type="entry name" value="MITOCHONDRIAL RIBOSOMAL PROTEIN S5"/>
    <property type="match status" value="1"/>
</dbReference>
<dbReference type="PANTHER" id="PTHR48277:SF1">
    <property type="entry name" value="MITOCHONDRIAL RIBOSOMAL PROTEIN S5"/>
    <property type="match status" value="1"/>
</dbReference>
<keyword evidence="3" id="KW-0687">Ribonucleoprotein</keyword>
<dbReference type="GO" id="GO:0003723">
    <property type="term" value="F:RNA binding"/>
    <property type="evidence" value="ECO:0007669"/>
    <property type="project" value="InterPro"/>
</dbReference>
<dbReference type="GO" id="GO:0005840">
    <property type="term" value="C:ribosome"/>
    <property type="evidence" value="ECO:0007669"/>
    <property type="project" value="UniProtKB-KW"/>
</dbReference>
<dbReference type="AlphaFoldDB" id="A0A955RJQ4"/>
<dbReference type="GO" id="GO:0005737">
    <property type="term" value="C:cytoplasm"/>
    <property type="evidence" value="ECO:0007669"/>
    <property type="project" value="UniProtKB-ARBA"/>
</dbReference>
<dbReference type="GO" id="GO:0003735">
    <property type="term" value="F:structural constituent of ribosome"/>
    <property type="evidence" value="ECO:0007669"/>
    <property type="project" value="InterPro"/>
</dbReference>
<comment type="caution">
    <text evidence="7">The sequence shown here is derived from an EMBL/GenBank/DDBJ whole genome shotgun (WGS) entry which is preliminary data.</text>
</comment>
<dbReference type="GO" id="GO:0006412">
    <property type="term" value="P:translation"/>
    <property type="evidence" value="ECO:0007669"/>
    <property type="project" value="InterPro"/>
</dbReference>
<evidence type="ECO:0000256" key="5">
    <source>
        <dbReference type="ARBA" id="ARBA00035519"/>
    </source>
</evidence>
<dbReference type="InterPro" id="IPR005324">
    <property type="entry name" value="Ribosomal_uS5_C"/>
</dbReference>
<dbReference type="FunFam" id="3.30.230.10:FF:000002">
    <property type="entry name" value="30S ribosomal protein S5"/>
    <property type="match status" value="1"/>
</dbReference>
<evidence type="ECO:0000259" key="6">
    <source>
        <dbReference type="Pfam" id="PF03719"/>
    </source>
</evidence>
<dbReference type="InterPro" id="IPR014721">
    <property type="entry name" value="Ribsml_uS5_D2-typ_fold_subgr"/>
</dbReference>
<name>A0A955RJQ4_9BACT</name>
<proteinExistence type="inferred from homology"/>
<dbReference type="InterPro" id="IPR020568">
    <property type="entry name" value="Ribosomal_Su5_D2-typ_SF"/>
</dbReference>
<reference evidence="7" key="2">
    <citation type="journal article" date="2021" name="Microbiome">
        <title>Successional dynamics and alternative stable states in a saline activated sludge microbial community over 9 years.</title>
        <authorList>
            <person name="Wang Y."/>
            <person name="Ye J."/>
            <person name="Ju F."/>
            <person name="Liu L."/>
            <person name="Boyd J.A."/>
            <person name="Deng Y."/>
            <person name="Parks D.H."/>
            <person name="Jiang X."/>
            <person name="Yin X."/>
            <person name="Woodcroft B.J."/>
            <person name="Tyson G.W."/>
            <person name="Hugenholtz P."/>
            <person name="Polz M.F."/>
            <person name="Zhang T."/>
        </authorList>
    </citation>
    <scope>NUCLEOTIDE SEQUENCE</scope>
    <source>
        <strain evidence="7">HKST-UBA14</strain>
    </source>
</reference>
<feature type="domain" description="Small ribosomal subunit protein uS5 C-terminal" evidence="6">
    <location>
        <begin position="37"/>
        <end position="98"/>
    </location>
</feature>
<accession>A0A955RJQ4</accession>
<reference evidence="7" key="1">
    <citation type="submission" date="2020-04" db="EMBL/GenBank/DDBJ databases">
        <authorList>
            <person name="Zhang T."/>
        </authorList>
    </citation>
    <scope>NUCLEOTIDE SEQUENCE</scope>
    <source>
        <strain evidence="7">HKST-UBA14</strain>
    </source>
</reference>
<comment type="similarity">
    <text evidence="1">Belongs to the universal ribosomal protein uS5 family.</text>
</comment>
<sequence length="100" mass="10647">KGADVKTAEEKAYNQAKKNMIDVQLKGTTIAHEITHKMKAAKIFMKPAAPGTGVIAGGALRSVLELVGVKDILTKVIGTNNNITNVYATIEALQQLKSSK</sequence>
<dbReference type="Gene3D" id="3.30.230.10">
    <property type="match status" value="1"/>
</dbReference>
<dbReference type="Proteomes" id="UP000783287">
    <property type="component" value="Unassembled WGS sequence"/>
</dbReference>
<organism evidence="7 8">
    <name type="scientific">Candidatus Dojkabacteria bacterium</name>
    <dbReference type="NCBI Taxonomy" id="2099670"/>
    <lineage>
        <taxon>Bacteria</taxon>
        <taxon>Candidatus Dojkabacteria</taxon>
    </lineage>
</organism>
<protein>
    <recommendedName>
        <fullName evidence="4">Small ribosomal subunit protein uS5</fullName>
    </recommendedName>
    <alternativeName>
        <fullName evidence="5">30S ribosomal protein S5</fullName>
    </alternativeName>
</protein>
<dbReference type="GO" id="GO:1990904">
    <property type="term" value="C:ribonucleoprotein complex"/>
    <property type="evidence" value="ECO:0007669"/>
    <property type="project" value="UniProtKB-KW"/>
</dbReference>
<evidence type="ECO:0000256" key="2">
    <source>
        <dbReference type="ARBA" id="ARBA00022980"/>
    </source>
</evidence>
<dbReference type="SUPFAM" id="SSF54211">
    <property type="entry name" value="Ribosomal protein S5 domain 2-like"/>
    <property type="match status" value="1"/>
</dbReference>
<dbReference type="InterPro" id="IPR000851">
    <property type="entry name" value="Ribosomal_uS5"/>
</dbReference>
<evidence type="ECO:0000256" key="1">
    <source>
        <dbReference type="ARBA" id="ARBA00008945"/>
    </source>
</evidence>
<evidence type="ECO:0000313" key="8">
    <source>
        <dbReference type="Proteomes" id="UP000783287"/>
    </source>
</evidence>
<dbReference type="Pfam" id="PF03719">
    <property type="entry name" value="Ribosomal_S5_C"/>
    <property type="match status" value="1"/>
</dbReference>
<evidence type="ECO:0000313" key="7">
    <source>
        <dbReference type="EMBL" id="MCA9384058.1"/>
    </source>
</evidence>
<evidence type="ECO:0000256" key="4">
    <source>
        <dbReference type="ARBA" id="ARBA00035255"/>
    </source>
</evidence>
<keyword evidence="2 7" id="KW-0689">Ribosomal protein</keyword>
<dbReference type="EMBL" id="JAGQLK010000231">
    <property type="protein sequence ID" value="MCA9384058.1"/>
    <property type="molecule type" value="Genomic_DNA"/>
</dbReference>